<dbReference type="KEGG" id="npu:Npun_F3214"/>
<dbReference type="HOGENOM" id="CLU_330880_0_0_3"/>
<feature type="transmembrane region" description="Helical" evidence="1">
    <location>
        <begin position="304"/>
        <end position="328"/>
    </location>
</feature>
<keyword evidence="1" id="KW-0472">Membrane</keyword>
<reference evidence="3" key="1">
    <citation type="submission" date="2008-04" db="EMBL/GenBank/DDBJ databases">
        <title>Complete sequence of chromosome of Nostoc punctiforme ATCC 29133.</title>
        <authorList>
            <consortium name="US DOE Joint Genome Institute"/>
            <person name="Copeland A."/>
            <person name="Lucas S."/>
            <person name="Lapidus A."/>
            <person name="Glavina del Rio T."/>
            <person name="Dalin E."/>
            <person name="Tice H."/>
            <person name="Pitluck S."/>
            <person name="Chain P."/>
            <person name="Malfatti S."/>
            <person name="Shin M."/>
            <person name="Vergez L."/>
            <person name="Schmutz J."/>
            <person name="Larimer F."/>
            <person name="Land M."/>
            <person name="Hauser L."/>
            <person name="Kyrpides N."/>
            <person name="Kim E."/>
            <person name="Meeks J.C."/>
            <person name="Elhai J."/>
            <person name="Campbell E.L."/>
            <person name="Thiel T."/>
            <person name="Longmire J."/>
            <person name="Potts M."/>
            <person name="Atlas R."/>
        </authorList>
    </citation>
    <scope>NUCLEOTIDE SEQUENCE [LARGE SCALE GENOMIC DNA]</scope>
    <source>
        <strain evidence="3">ATCC 29133 / PCC 73102</strain>
    </source>
</reference>
<name>B2IYT4_NOSP7</name>
<dbReference type="OrthoDB" id="475306at2"/>
<accession>B2IYT4</accession>
<feature type="transmembrane region" description="Helical" evidence="1">
    <location>
        <begin position="614"/>
        <end position="633"/>
    </location>
</feature>
<keyword evidence="1" id="KW-0812">Transmembrane</keyword>
<feature type="transmembrane region" description="Helical" evidence="1">
    <location>
        <begin position="639"/>
        <end position="664"/>
    </location>
</feature>
<feature type="transmembrane region" description="Helical" evidence="1">
    <location>
        <begin position="388"/>
        <end position="409"/>
    </location>
</feature>
<proteinExistence type="predicted"/>
<feature type="transmembrane region" description="Helical" evidence="1">
    <location>
        <begin position="276"/>
        <end position="297"/>
    </location>
</feature>
<reference evidence="2 3" key="2">
    <citation type="journal article" date="2013" name="Plant Physiol.">
        <title>A Nostoc punctiforme Sugar Transporter Necessary to Establish a Cyanobacterium-Plant Symbiosis.</title>
        <authorList>
            <person name="Ekman M."/>
            <person name="Picossi S."/>
            <person name="Campbell E.L."/>
            <person name="Meeks J.C."/>
            <person name="Flores E."/>
        </authorList>
    </citation>
    <scope>NUCLEOTIDE SEQUENCE [LARGE SCALE GENOMIC DNA]</scope>
    <source>
        <strain evidence="3">ATCC 29133 / PCC 73102</strain>
    </source>
</reference>
<dbReference type="EMBL" id="CP001037">
    <property type="protein sequence ID" value="ACC81667.1"/>
    <property type="molecule type" value="Genomic_DNA"/>
</dbReference>
<evidence type="ECO:0000313" key="3">
    <source>
        <dbReference type="Proteomes" id="UP000001191"/>
    </source>
</evidence>
<dbReference type="EnsemblBacteria" id="ACC81667">
    <property type="protein sequence ID" value="ACC81667"/>
    <property type="gene ID" value="Npun_F3214"/>
</dbReference>
<evidence type="ECO:0000256" key="1">
    <source>
        <dbReference type="SAM" id="Phobius"/>
    </source>
</evidence>
<keyword evidence="3" id="KW-1185">Reference proteome</keyword>
<feature type="transmembrane region" description="Helical" evidence="1">
    <location>
        <begin position="198"/>
        <end position="222"/>
    </location>
</feature>
<feature type="transmembrane region" description="Helical" evidence="1">
    <location>
        <begin position="242"/>
        <end position="270"/>
    </location>
</feature>
<feature type="transmembrane region" description="Helical" evidence="1">
    <location>
        <begin position="710"/>
        <end position="730"/>
    </location>
</feature>
<feature type="transmembrane region" description="Helical" evidence="1">
    <location>
        <begin position="348"/>
        <end position="367"/>
    </location>
</feature>
<sequence length="866" mass="95489">MSFDELISRQDLLAGLPAKRTNTLLFLIERQTARLAARSRVEFSLTDSAERDRELAFLEAFTLGKAPALRPTIQQLERFAPQWSVLVPDNPTLKASLINTLCQKYSFTKQLVPNIRAALNCEQLGVEQAYQRLYQKPIAVAFASQVPLKERLSWIAAASIQKVESLPPFWIASLVTIALGLPQAFLALPIAVAELGPLASVAFLIVLGMINILTMVCMAESIARSEDFVSGKTFIKQLATNYLGKAGSLILSVAVGIRVFLIALACYIGLSATMASFTSLPASLWAGLLFLFGLYILSRKSLNLTIGVTILLAGLNVSLLLFLTVLSFGHWQLANVLYVNWAFFDGSAFNLQVFHQVFGVTLMLYFGHVYVGECAKVVLPKDPSATSLIWGSITGTAFLTFLFCLWVLAVNGAIAPQILATQTGTVLEPLAQQNGPIVKIVGAILVTFLLGMAWFRSSSLLVNLAREWLPSQPQTILTLPSQQGKLILRTRDRYNLCSIGLTYLGLAHGQPTFDLDIQLKGNIHQLEIKVAKSWDIKELIFKLSDLNLYDVDLKIEIQSVSEDRVCLKVISAMAIAYEGALERTRDEDKTTHKQKFQKAIAQQAWVYLLEQRQFLLSITPLFLVFLLTEGLFFSGQQSFTSVLGFAGVLGNSLVGGIFPVLLLASSRQKGEILPGIVLKLLNSPWLLGSIYSFSLFILLLHGLFIWQNPLARIAVLGVTILSLAATFVMWQTGAFMSRTVIELQENKQQGGQTFFKITAGGRPKTAQVKLGYADGEETHQAASVEIPSLSSLRYAIFQLPTKESEELRVWAHSNNPNGDSESLPAFLEINRENRKMQFDLKLFGGKVLLPLINGKYCLKLEFPTAG</sequence>
<dbReference type="Proteomes" id="UP000001191">
    <property type="component" value="Chromosome"/>
</dbReference>
<dbReference type="AlphaFoldDB" id="B2IYT4"/>
<evidence type="ECO:0000313" key="2">
    <source>
        <dbReference type="EMBL" id="ACC81667.1"/>
    </source>
</evidence>
<protein>
    <submittedName>
        <fullName evidence="2">Uncharacterized protein</fullName>
    </submittedName>
</protein>
<dbReference type="RefSeq" id="WP_012409646.1">
    <property type="nucleotide sequence ID" value="NC_010628.1"/>
</dbReference>
<organism evidence="2 3">
    <name type="scientific">Nostoc punctiforme (strain ATCC 29133 / PCC 73102)</name>
    <dbReference type="NCBI Taxonomy" id="63737"/>
    <lineage>
        <taxon>Bacteria</taxon>
        <taxon>Bacillati</taxon>
        <taxon>Cyanobacteriota</taxon>
        <taxon>Cyanophyceae</taxon>
        <taxon>Nostocales</taxon>
        <taxon>Nostocaceae</taxon>
        <taxon>Nostoc</taxon>
    </lineage>
</organism>
<feature type="transmembrane region" description="Helical" evidence="1">
    <location>
        <begin position="169"/>
        <end position="192"/>
    </location>
</feature>
<dbReference type="STRING" id="63737.Npun_F3214"/>
<feature type="transmembrane region" description="Helical" evidence="1">
    <location>
        <begin position="685"/>
        <end position="704"/>
    </location>
</feature>
<keyword evidence="1" id="KW-1133">Transmembrane helix</keyword>
<dbReference type="eggNOG" id="COG0814">
    <property type="taxonomic scope" value="Bacteria"/>
</dbReference>
<gene>
    <name evidence="2" type="ordered locus">Npun_F3214</name>
</gene>